<organism evidence="2 3">
    <name type="scientific">Potamilus streckersoni</name>
    <dbReference type="NCBI Taxonomy" id="2493646"/>
    <lineage>
        <taxon>Eukaryota</taxon>
        <taxon>Metazoa</taxon>
        <taxon>Spiralia</taxon>
        <taxon>Lophotrochozoa</taxon>
        <taxon>Mollusca</taxon>
        <taxon>Bivalvia</taxon>
        <taxon>Autobranchia</taxon>
        <taxon>Heteroconchia</taxon>
        <taxon>Palaeoheterodonta</taxon>
        <taxon>Unionida</taxon>
        <taxon>Unionoidea</taxon>
        <taxon>Unionidae</taxon>
        <taxon>Ambleminae</taxon>
        <taxon>Lampsilini</taxon>
        <taxon>Potamilus</taxon>
    </lineage>
</organism>
<proteinExistence type="predicted"/>
<reference evidence="2" key="2">
    <citation type="journal article" date="2021" name="Genome Biol. Evol.">
        <title>Developing a high-quality reference genome for a parasitic bivalve with doubly uniparental inheritance (Bivalvia: Unionida).</title>
        <authorList>
            <person name="Smith C.H."/>
        </authorList>
    </citation>
    <scope>NUCLEOTIDE SEQUENCE</scope>
    <source>
        <strain evidence="2">CHS0354</strain>
        <tissue evidence="2">Mantle</tissue>
    </source>
</reference>
<gene>
    <name evidence="2" type="ORF">CHS0354_018960</name>
</gene>
<protein>
    <submittedName>
        <fullName evidence="2">Uncharacterized protein</fullName>
    </submittedName>
</protein>
<evidence type="ECO:0000256" key="1">
    <source>
        <dbReference type="SAM" id="MobiDB-lite"/>
    </source>
</evidence>
<accession>A0AAE0T7I5</accession>
<sequence>MEYLPDGTDTQLTRGSVETYVSTSIDNIHKMQKKLGLKNIYIVKPISPIQKISRDVTYSITFALFQESKDIDDDYDYIMAKAVKSYKLHREREQADTKGRDFRPGSRGIRRYLRPKTAPPNSRSMKITKLKPVYVPRVDAINEVKMANETEER</sequence>
<feature type="compositionally biased region" description="Basic and acidic residues" evidence="1">
    <location>
        <begin position="91"/>
        <end position="104"/>
    </location>
</feature>
<evidence type="ECO:0000313" key="3">
    <source>
        <dbReference type="Proteomes" id="UP001195483"/>
    </source>
</evidence>
<comment type="caution">
    <text evidence="2">The sequence shown here is derived from an EMBL/GenBank/DDBJ whole genome shotgun (WGS) entry which is preliminary data.</text>
</comment>
<dbReference type="Proteomes" id="UP001195483">
    <property type="component" value="Unassembled WGS sequence"/>
</dbReference>
<dbReference type="AlphaFoldDB" id="A0AAE0T7I5"/>
<dbReference type="EMBL" id="JAEAOA010001159">
    <property type="protein sequence ID" value="KAK3604720.1"/>
    <property type="molecule type" value="Genomic_DNA"/>
</dbReference>
<keyword evidence="3" id="KW-1185">Reference proteome</keyword>
<reference evidence="2" key="1">
    <citation type="journal article" date="2021" name="Genome Biol. Evol.">
        <title>A High-Quality Reference Genome for a Parasitic Bivalve with Doubly Uniparental Inheritance (Bivalvia: Unionida).</title>
        <authorList>
            <person name="Smith C.H."/>
        </authorList>
    </citation>
    <scope>NUCLEOTIDE SEQUENCE</scope>
    <source>
        <strain evidence="2">CHS0354</strain>
    </source>
</reference>
<evidence type="ECO:0000313" key="2">
    <source>
        <dbReference type="EMBL" id="KAK3604720.1"/>
    </source>
</evidence>
<reference evidence="2" key="3">
    <citation type="submission" date="2023-05" db="EMBL/GenBank/DDBJ databases">
        <authorList>
            <person name="Smith C.H."/>
        </authorList>
    </citation>
    <scope>NUCLEOTIDE SEQUENCE</scope>
    <source>
        <strain evidence="2">CHS0354</strain>
        <tissue evidence="2">Mantle</tissue>
    </source>
</reference>
<name>A0AAE0T7I5_9BIVA</name>
<feature type="region of interest" description="Disordered" evidence="1">
    <location>
        <begin position="91"/>
        <end position="126"/>
    </location>
</feature>